<proteinExistence type="predicted"/>
<dbReference type="KEGG" id="bvo:Pan97_22520"/>
<organism evidence="1 2">
    <name type="scientific">Bremerella volcania</name>
    <dbReference type="NCBI Taxonomy" id="2527984"/>
    <lineage>
        <taxon>Bacteria</taxon>
        <taxon>Pseudomonadati</taxon>
        <taxon>Planctomycetota</taxon>
        <taxon>Planctomycetia</taxon>
        <taxon>Pirellulales</taxon>
        <taxon>Pirellulaceae</taxon>
        <taxon>Bremerella</taxon>
    </lineage>
</organism>
<name>A0A518C7M2_9BACT</name>
<protein>
    <submittedName>
        <fullName evidence="1">Uncharacterized protein</fullName>
    </submittedName>
</protein>
<gene>
    <name evidence="1" type="ORF">Pan97_22520</name>
</gene>
<evidence type="ECO:0000313" key="1">
    <source>
        <dbReference type="EMBL" id="QDU75227.1"/>
    </source>
</evidence>
<evidence type="ECO:0000313" key="2">
    <source>
        <dbReference type="Proteomes" id="UP000318626"/>
    </source>
</evidence>
<keyword evidence="2" id="KW-1185">Reference proteome</keyword>
<accession>A0A518C7M2</accession>
<dbReference type="EMBL" id="CP036289">
    <property type="protein sequence ID" value="QDU75227.1"/>
    <property type="molecule type" value="Genomic_DNA"/>
</dbReference>
<sequence>MLLLGPTFAHAAEHLPWEIAPYRTLVWIETKPDSHLDDAFFTHFTRDLNDKRYATSGAVLLADMQRAPMPLARWFASEVASSSFVARLESRDFRADDYDRIQLISIEHDGDWAITFREFDTLTRSWGSVHRTSVRQRSLLSTAILRIAYEKFSALAKITDVQKPDVALALKATTLVEEEIQTRERRRNESIAFAQPVEDVDWKKLPALASSEATYPGLLPGNVGVGEAMQPILRRNDRQGNLVSENGIMVMPWTYVRCDANDGLQLKGTMISGYNQPLPGRRNVRTQRLALAVRPAYDATELKLVDKSTEAMPLAGYEIYSKDPEGPTLLGASDARGNVQITKDPRSAVRALYVRSGGNLLARLPVVPGHDPAVTARIPNDSPRLLAEGFVEGWRDQLVDTMARRQILAQRVQRKIELGELDDAEKWLAELRSGRTVNELAFELRSAKGQFLKDNKLDPMIKRRIDELFEKGQRLVTQDKSLLTEGNLAKQLEEAQDAQR</sequence>
<reference evidence="2" key="1">
    <citation type="submission" date="2019-02" db="EMBL/GenBank/DDBJ databases">
        <title>Deep-cultivation of Planctomycetes and their phenomic and genomic characterization uncovers novel biology.</title>
        <authorList>
            <person name="Wiegand S."/>
            <person name="Jogler M."/>
            <person name="Boedeker C."/>
            <person name="Pinto D."/>
            <person name="Vollmers J."/>
            <person name="Rivas-Marin E."/>
            <person name="Kohn T."/>
            <person name="Peeters S.H."/>
            <person name="Heuer A."/>
            <person name="Rast P."/>
            <person name="Oberbeckmann S."/>
            <person name="Bunk B."/>
            <person name="Jeske O."/>
            <person name="Meyerdierks A."/>
            <person name="Storesund J.E."/>
            <person name="Kallscheuer N."/>
            <person name="Luecker S."/>
            <person name="Lage O.M."/>
            <person name="Pohl T."/>
            <person name="Merkel B.J."/>
            <person name="Hornburger P."/>
            <person name="Mueller R.-W."/>
            <person name="Bruemmer F."/>
            <person name="Labrenz M."/>
            <person name="Spormann A.M."/>
            <person name="Op den Camp H."/>
            <person name="Overmann J."/>
            <person name="Amann R."/>
            <person name="Jetten M.S.M."/>
            <person name="Mascher T."/>
            <person name="Medema M.H."/>
            <person name="Devos D.P."/>
            <person name="Kaster A.-K."/>
            <person name="Ovreas L."/>
            <person name="Rohde M."/>
            <person name="Galperin M.Y."/>
            <person name="Jogler C."/>
        </authorList>
    </citation>
    <scope>NUCLEOTIDE SEQUENCE [LARGE SCALE GENOMIC DNA]</scope>
    <source>
        <strain evidence="2">Pan97</strain>
    </source>
</reference>
<dbReference type="AlphaFoldDB" id="A0A518C7M2"/>
<dbReference type="Proteomes" id="UP000318626">
    <property type="component" value="Chromosome"/>
</dbReference>